<keyword evidence="2" id="KW-1133">Transmembrane helix</keyword>
<evidence type="ECO:0000256" key="1">
    <source>
        <dbReference type="SAM" id="MobiDB-lite"/>
    </source>
</evidence>
<proteinExistence type="predicted"/>
<evidence type="ECO:0000313" key="4">
    <source>
        <dbReference type="Proteomes" id="UP000400981"/>
    </source>
</evidence>
<keyword evidence="2" id="KW-0472">Membrane</keyword>
<dbReference type="Proteomes" id="UP000400981">
    <property type="component" value="Unassembled WGS sequence"/>
</dbReference>
<keyword evidence="2" id="KW-0812">Transmembrane</keyword>
<organism evidence="3 4">
    <name type="scientific">Pandoraea eparura</name>
    <dbReference type="NCBI Taxonomy" id="2508291"/>
    <lineage>
        <taxon>Bacteria</taxon>
        <taxon>Pseudomonadati</taxon>
        <taxon>Pseudomonadota</taxon>
        <taxon>Betaproteobacteria</taxon>
        <taxon>Burkholderiales</taxon>
        <taxon>Burkholderiaceae</taxon>
        <taxon>Pandoraea</taxon>
    </lineage>
</organism>
<keyword evidence="4" id="KW-1185">Reference proteome</keyword>
<feature type="transmembrane region" description="Helical" evidence="2">
    <location>
        <begin position="63"/>
        <end position="80"/>
    </location>
</feature>
<evidence type="ECO:0000256" key="2">
    <source>
        <dbReference type="SAM" id="Phobius"/>
    </source>
</evidence>
<dbReference type="RefSeq" id="WP_150589150.1">
    <property type="nucleotide sequence ID" value="NZ_CABPSH010000003.1"/>
</dbReference>
<accession>A0A5E4UCQ1</accession>
<dbReference type="EMBL" id="CABPSH010000003">
    <property type="protein sequence ID" value="VVD97810.1"/>
    <property type="molecule type" value="Genomic_DNA"/>
</dbReference>
<dbReference type="AlphaFoldDB" id="A0A5E4UCQ1"/>
<feature type="transmembrane region" description="Helical" evidence="2">
    <location>
        <begin position="39"/>
        <end position="56"/>
    </location>
</feature>
<sequence>MPANPPNKPGTPATPATSNTADKSRSAKLSPGGALPPPGALPLAWIGLLAAAAWVLKSPHPTWAVGVMCLCAGLISSFGARRRGRGPWPAFFTGLLPVGVALFFALLMLRPLFR</sequence>
<protein>
    <recommendedName>
        <fullName evidence="5">Transmembrane protein</fullName>
    </recommendedName>
</protein>
<reference evidence="3 4" key="1">
    <citation type="submission" date="2019-08" db="EMBL/GenBank/DDBJ databases">
        <authorList>
            <person name="Peeters C."/>
        </authorList>
    </citation>
    <scope>NUCLEOTIDE SEQUENCE [LARGE SCALE GENOMIC DNA]</scope>
    <source>
        <strain evidence="3 4">LMG 31012</strain>
    </source>
</reference>
<evidence type="ECO:0000313" key="3">
    <source>
        <dbReference type="EMBL" id="VVD97810.1"/>
    </source>
</evidence>
<feature type="region of interest" description="Disordered" evidence="1">
    <location>
        <begin position="1"/>
        <end position="33"/>
    </location>
</feature>
<evidence type="ECO:0008006" key="5">
    <source>
        <dbReference type="Google" id="ProtNLM"/>
    </source>
</evidence>
<dbReference type="OrthoDB" id="8943806at2"/>
<gene>
    <name evidence="3" type="ORF">PEP31012_01948</name>
</gene>
<feature type="transmembrane region" description="Helical" evidence="2">
    <location>
        <begin position="86"/>
        <end position="109"/>
    </location>
</feature>
<name>A0A5E4UCQ1_9BURK</name>